<dbReference type="InterPro" id="IPR011709">
    <property type="entry name" value="DEAD-box_helicase_OB_fold"/>
</dbReference>
<evidence type="ECO:0000313" key="3">
    <source>
        <dbReference type="EMBL" id="CEM55467.1"/>
    </source>
</evidence>
<accession>A0A0G4IE00</accession>
<dbReference type="Pfam" id="PF07717">
    <property type="entry name" value="OB_NTP_bind"/>
    <property type="match status" value="1"/>
</dbReference>
<feature type="region of interest" description="Disordered" evidence="1">
    <location>
        <begin position="381"/>
        <end position="402"/>
    </location>
</feature>
<dbReference type="Pfam" id="PF00271">
    <property type="entry name" value="Helicase_C"/>
    <property type="match status" value="1"/>
</dbReference>
<dbReference type="PANTHER" id="PTHR18934">
    <property type="entry name" value="ATP-DEPENDENT RNA HELICASE"/>
    <property type="match status" value="1"/>
</dbReference>
<dbReference type="CDD" id="cd18791">
    <property type="entry name" value="SF2_C_RHA"/>
    <property type="match status" value="1"/>
</dbReference>
<dbReference type="GO" id="GO:0003723">
    <property type="term" value="F:RNA binding"/>
    <property type="evidence" value="ECO:0007669"/>
    <property type="project" value="TreeGrafter"/>
</dbReference>
<gene>
    <name evidence="3" type="ORF">Cvel_13561</name>
</gene>
<feature type="compositionally biased region" description="Acidic residues" evidence="1">
    <location>
        <begin position="381"/>
        <end position="390"/>
    </location>
</feature>
<dbReference type="VEuPathDB" id="CryptoDB:Cvel_13561"/>
<dbReference type="Gene3D" id="1.20.120.1080">
    <property type="match status" value="1"/>
</dbReference>
<feature type="compositionally biased region" description="Acidic residues" evidence="1">
    <location>
        <begin position="460"/>
        <end position="474"/>
    </location>
</feature>
<dbReference type="Pfam" id="PF21010">
    <property type="entry name" value="HA2_C"/>
    <property type="match status" value="1"/>
</dbReference>
<proteinExistence type="predicted"/>
<organism evidence="3">
    <name type="scientific">Chromera velia CCMP2878</name>
    <dbReference type="NCBI Taxonomy" id="1169474"/>
    <lineage>
        <taxon>Eukaryota</taxon>
        <taxon>Sar</taxon>
        <taxon>Alveolata</taxon>
        <taxon>Colpodellida</taxon>
        <taxon>Chromeraceae</taxon>
        <taxon>Chromera</taxon>
    </lineage>
</organism>
<dbReference type="EMBL" id="CDMZ01005878">
    <property type="protein sequence ID" value="CEM55467.1"/>
    <property type="molecule type" value="Genomic_DNA"/>
</dbReference>
<protein>
    <recommendedName>
        <fullName evidence="2">Helicase C-terminal domain-containing protein</fullName>
    </recommendedName>
</protein>
<feature type="compositionally biased region" description="Polar residues" evidence="1">
    <location>
        <begin position="614"/>
        <end position="623"/>
    </location>
</feature>
<feature type="region of interest" description="Disordered" evidence="1">
    <location>
        <begin position="607"/>
        <end position="627"/>
    </location>
</feature>
<feature type="compositionally biased region" description="Acidic residues" evidence="1">
    <location>
        <begin position="354"/>
        <end position="363"/>
    </location>
</feature>
<evidence type="ECO:0000256" key="1">
    <source>
        <dbReference type="SAM" id="MobiDB-lite"/>
    </source>
</evidence>
<feature type="region of interest" description="Disordered" evidence="1">
    <location>
        <begin position="155"/>
        <end position="178"/>
    </location>
</feature>
<evidence type="ECO:0000259" key="2">
    <source>
        <dbReference type="PROSITE" id="PS51194"/>
    </source>
</evidence>
<dbReference type="AlphaFoldDB" id="A0A0G4IE00"/>
<dbReference type="InterPro" id="IPR001650">
    <property type="entry name" value="Helicase_C-like"/>
</dbReference>
<dbReference type="Gene3D" id="3.40.50.300">
    <property type="entry name" value="P-loop containing nucleotide triphosphate hydrolases"/>
    <property type="match status" value="1"/>
</dbReference>
<dbReference type="InterPro" id="IPR027417">
    <property type="entry name" value="P-loop_NTPase"/>
</dbReference>
<sequence length="661" mass="71075">VFRSPPPSKRKIVVATNIAETSITIDDIRFVIDSGLHRTLAYDPGRRMTALVEEPISQASAQQRTGRAGRVSAGICFRLFTKGDFDSRPKYDKPEILKVPLENTCLQLKTIFPEVSLRDTIAKCLDPPAEESVAAAIQQLEFVGAVSVGTVLDSGGASKPKPGPSSVSGGSSSSAAAAGEDMTPLGRLIARLPVDVKIGKMIVFGALFGCLDPILTVAAVLSGESPFFVPSDPQERAEAKASHMRFRRSQCDFLSKATAFSLWRRARQAGRRAENSFCMKFSLHAQRLRTLEDLRRQFVGVAEGAGLFALSSALHEDDPLPPGGPGIRSMSVNGGGPLQGYRGPAPSEVSTTVDDGDCDSEGEEGALRRMGKLGGDAEAAVLEEEDEEDEGKGGAGAVQGKLRKKWREDQRKLIKAAVAAGLYPNIALIRRPKKRYAATAAGAVEKAATAKELKILAQAEQEEEEDEEDEEGEGDANGGREGEFNMARGRRTVARFALERVFVHPGSLNFDEGNFDTQWLAFLEKAYTSKVFLRETSSVSVFALALTAGRMRFEASAGKEGGVRVVLDEWLYVSSSGKVAVLMELLRSSFQACVGALLQELDSVRSGGKGAQGQPGQSGVSKEQASDGFSKEVLKEKLRSRKDLRVALLSLLAEMIHTEGH</sequence>
<dbReference type="PROSITE" id="PS51194">
    <property type="entry name" value="HELICASE_CTER"/>
    <property type="match status" value="1"/>
</dbReference>
<feature type="domain" description="Helicase C-terminal" evidence="2">
    <location>
        <begin position="1"/>
        <end position="112"/>
    </location>
</feature>
<name>A0A0G4IE00_9ALVE</name>
<reference evidence="3" key="1">
    <citation type="submission" date="2014-11" db="EMBL/GenBank/DDBJ databases">
        <authorList>
            <person name="Otto D Thomas"/>
            <person name="Naeem Raeece"/>
        </authorList>
    </citation>
    <scope>NUCLEOTIDE SEQUENCE</scope>
</reference>
<feature type="region of interest" description="Disordered" evidence="1">
    <location>
        <begin position="320"/>
        <end position="363"/>
    </location>
</feature>
<feature type="non-terminal residue" evidence="3">
    <location>
        <position position="1"/>
    </location>
</feature>
<dbReference type="GO" id="GO:0004386">
    <property type="term" value="F:helicase activity"/>
    <property type="evidence" value="ECO:0007669"/>
    <property type="project" value="TreeGrafter"/>
</dbReference>
<dbReference type="InterPro" id="IPR007502">
    <property type="entry name" value="Helicase-assoc_dom"/>
</dbReference>
<dbReference type="PANTHER" id="PTHR18934:SF145">
    <property type="entry name" value="ATP-DEPENDENT RNA HELICASE DHX57-RELATED"/>
    <property type="match status" value="1"/>
</dbReference>
<dbReference type="SUPFAM" id="SSF52540">
    <property type="entry name" value="P-loop containing nucleoside triphosphate hydrolases"/>
    <property type="match status" value="1"/>
</dbReference>
<dbReference type="SMART" id="SM00847">
    <property type="entry name" value="HA2"/>
    <property type="match status" value="1"/>
</dbReference>
<feature type="region of interest" description="Disordered" evidence="1">
    <location>
        <begin position="459"/>
        <end position="484"/>
    </location>
</feature>